<sequence>MFDFINLLSIDIIFFGKPITRELLIANPWHCLKETRKIDCFYNFFENGTSIKSENGEEYELDWILTPEGVLEFIDDLDPPLQFEVKCLGNQMIVFKYPGDSMTGLVLFTEEKAKEVLIPFLN</sequence>
<accession>A0A2W7QRD4</accession>
<dbReference type="EMBL" id="QKZT01000013">
    <property type="protein sequence ID" value="PZX49816.1"/>
    <property type="molecule type" value="Genomic_DNA"/>
</dbReference>
<organism evidence="1 2">
    <name type="scientific">Algoriphagus chordae</name>
    <dbReference type="NCBI Taxonomy" id="237019"/>
    <lineage>
        <taxon>Bacteria</taxon>
        <taxon>Pseudomonadati</taxon>
        <taxon>Bacteroidota</taxon>
        <taxon>Cytophagia</taxon>
        <taxon>Cytophagales</taxon>
        <taxon>Cyclobacteriaceae</taxon>
        <taxon>Algoriphagus</taxon>
    </lineage>
</organism>
<dbReference type="Proteomes" id="UP000248882">
    <property type="component" value="Unassembled WGS sequence"/>
</dbReference>
<keyword evidence="2" id="KW-1185">Reference proteome</keyword>
<name>A0A2W7QRD4_9BACT</name>
<reference evidence="1 2" key="1">
    <citation type="submission" date="2018-06" db="EMBL/GenBank/DDBJ databases">
        <title>Genomic Encyclopedia of Archaeal and Bacterial Type Strains, Phase II (KMG-II): from individual species to whole genera.</title>
        <authorList>
            <person name="Goeker M."/>
        </authorList>
    </citation>
    <scope>NUCLEOTIDE SEQUENCE [LARGE SCALE GENOMIC DNA]</scope>
    <source>
        <strain evidence="1 2">DSM 19830</strain>
    </source>
</reference>
<dbReference type="OrthoDB" id="824919at2"/>
<gene>
    <name evidence="1" type="ORF">LV85_02879</name>
</gene>
<comment type="caution">
    <text evidence="1">The sequence shown here is derived from an EMBL/GenBank/DDBJ whole genome shotgun (WGS) entry which is preliminary data.</text>
</comment>
<proteinExistence type="predicted"/>
<evidence type="ECO:0000313" key="1">
    <source>
        <dbReference type="EMBL" id="PZX49816.1"/>
    </source>
</evidence>
<dbReference type="RefSeq" id="WP_111320589.1">
    <property type="nucleotide sequence ID" value="NZ_QKZT01000013.1"/>
</dbReference>
<protein>
    <submittedName>
        <fullName evidence="1">Uncharacterized protein</fullName>
    </submittedName>
</protein>
<evidence type="ECO:0000313" key="2">
    <source>
        <dbReference type="Proteomes" id="UP000248882"/>
    </source>
</evidence>
<dbReference type="AlphaFoldDB" id="A0A2W7QRD4"/>